<comment type="caution">
    <text evidence="2">The sequence shown here is derived from an EMBL/GenBank/DDBJ whole genome shotgun (WGS) entry which is preliminary data.</text>
</comment>
<keyword evidence="1" id="KW-0472">Membrane</keyword>
<feature type="transmembrane region" description="Helical" evidence="1">
    <location>
        <begin position="12"/>
        <end position="31"/>
    </location>
</feature>
<keyword evidence="3" id="KW-1185">Reference proteome</keyword>
<evidence type="ECO:0000313" key="3">
    <source>
        <dbReference type="Proteomes" id="UP000237481"/>
    </source>
</evidence>
<evidence type="ECO:0000256" key="1">
    <source>
        <dbReference type="SAM" id="Phobius"/>
    </source>
</evidence>
<accession>A0A2S4KNC1</accession>
<organism evidence="2 3">
    <name type="scientific">Tolypocladium paradoxum</name>
    <dbReference type="NCBI Taxonomy" id="94208"/>
    <lineage>
        <taxon>Eukaryota</taxon>
        <taxon>Fungi</taxon>
        <taxon>Dikarya</taxon>
        <taxon>Ascomycota</taxon>
        <taxon>Pezizomycotina</taxon>
        <taxon>Sordariomycetes</taxon>
        <taxon>Hypocreomycetidae</taxon>
        <taxon>Hypocreales</taxon>
        <taxon>Ophiocordycipitaceae</taxon>
        <taxon>Tolypocladium</taxon>
    </lineage>
</organism>
<keyword evidence="2" id="KW-0560">Oxidoreductase</keyword>
<dbReference type="AlphaFoldDB" id="A0A2S4KNC1"/>
<proteinExistence type="predicted"/>
<reference evidence="2 3" key="1">
    <citation type="submission" date="2018-01" db="EMBL/GenBank/DDBJ databases">
        <title>Harnessing the power of phylogenomics to disentangle the directionality and signatures of interkingdom host jumping in the parasitic fungal genus Tolypocladium.</title>
        <authorList>
            <person name="Quandt C.A."/>
            <person name="Patterson W."/>
            <person name="Spatafora J.W."/>
        </authorList>
    </citation>
    <scope>NUCLEOTIDE SEQUENCE [LARGE SCALE GENOMIC DNA]</scope>
    <source>
        <strain evidence="2 3">NRBC 100945</strain>
    </source>
</reference>
<dbReference type="Proteomes" id="UP000237481">
    <property type="component" value="Unassembled WGS sequence"/>
</dbReference>
<dbReference type="EMBL" id="PKSG01001018">
    <property type="protein sequence ID" value="POR31666.1"/>
    <property type="molecule type" value="Genomic_DNA"/>
</dbReference>
<keyword evidence="1" id="KW-0812">Transmembrane</keyword>
<keyword evidence="1" id="KW-1133">Transmembrane helix</keyword>
<keyword evidence="2" id="KW-0503">Monooxygenase</keyword>
<dbReference type="GO" id="GO:0004497">
    <property type="term" value="F:monooxygenase activity"/>
    <property type="evidence" value="ECO:0007669"/>
    <property type="project" value="UniProtKB-KW"/>
</dbReference>
<sequence length="83" mass="9406">MLTDRLAGSVPAHAWPTITVAGAIVVAIMLMRHLDYDKTVQYYSYVLDECTNLIRNTGRRPRCWGRGPLYEMAGRYTQRVACA</sequence>
<name>A0A2S4KNC1_9HYPO</name>
<gene>
    <name evidence="2" type="ORF">TPAR_08123</name>
</gene>
<evidence type="ECO:0000313" key="2">
    <source>
        <dbReference type="EMBL" id="POR31666.1"/>
    </source>
</evidence>
<protein>
    <submittedName>
        <fullName evidence="2">Cytochrome P450 monooxygenase</fullName>
    </submittedName>
</protein>